<sequence>MKTVNLREILENMGYIDKEACPDYLDIIFKALPEEKVEFI</sequence>
<proteinExistence type="predicted"/>
<dbReference type="AlphaFoldDB" id="A0A811T8X4"/>
<comment type="caution">
    <text evidence="1">The sequence shown here is derived from an EMBL/GenBank/DDBJ whole genome shotgun (WGS) entry which is preliminary data.</text>
</comment>
<dbReference type="EMBL" id="CAJHIO010000009">
    <property type="protein sequence ID" value="CAD6492053.1"/>
    <property type="molecule type" value="Genomic_DNA"/>
</dbReference>
<accession>A0A811T8X4</accession>
<evidence type="ECO:0000313" key="2">
    <source>
        <dbReference type="Proteomes" id="UP000610373"/>
    </source>
</evidence>
<protein>
    <submittedName>
        <fullName evidence="1">Uncharacterized protein</fullName>
    </submittedName>
</protein>
<evidence type="ECO:0000313" key="1">
    <source>
        <dbReference type="EMBL" id="CAD6492053.1"/>
    </source>
</evidence>
<reference evidence="1" key="1">
    <citation type="submission" date="2020-10" db="EMBL/GenBank/DDBJ databases">
        <authorList>
            <person name="Hahn C.J."/>
            <person name="Laso-Perez R."/>
            <person name="Vulcano F."/>
            <person name="Vaziourakis K.-M."/>
            <person name="Stokke R."/>
            <person name="Steen I.H."/>
            <person name="Teske A."/>
            <person name="Boetius A."/>
            <person name="Liebeke M."/>
            <person name="Amann R."/>
            <person name="Knittel K."/>
        </authorList>
    </citation>
    <scope>NUCLEOTIDE SEQUENCE</scope>
    <source>
        <strain evidence="1">Gfbio:e3339647-f889-4370-9287-4fb5cb688e4c:AG392O15_GoMArc1</strain>
    </source>
</reference>
<gene>
    <name evidence="1" type="ORF">CHKLHMKO_00225</name>
</gene>
<dbReference type="Proteomes" id="UP000610373">
    <property type="component" value="Unassembled WGS sequence"/>
</dbReference>
<name>A0A811T8X4_9EURY</name>
<organism evidence="1 2">
    <name type="scientific">Candidatus Argoarchaeum ethanivorans</name>
    <dbReference type="NCBI Taxonomy" id="2608793"/>
    <lineage>
        <taxon>Archaea</taxon>
        <taxon>Methanobacteriati</taxon>
        <taxon>Methanobacteriota</taxon>
        <taxon>Stenosarchaea group</taxon>
        <taxon>Methanomicrobia</taxon>
        <taxon>Methanosarcinales</taxon>
        <taxon>Methanosarcinales incertae sedis</taxon>
        <taxon>GOM Arc I cluster</taxon>
        <taxon>Candidatus Argoarchaeum</taxon>
    </lineage>
</organism>